<comment type="similarity">
    <text evidence="3 8 10">Belongs to the peptidase S33 family.</text>
</comment>
<dbReference type="RefSeq" id="WP_138446535.1">
    <property type="nucleotide sequence ID" value="NZ_VBUT01000002.1"/>
</dbReference>
<evidence type="ECO:0000256" key="3">
    <source>
        <dbReference type="ARBA" id="ARBA00010088"/>
    </source>
</evidence>
<dbReference type="PANTHER" id="PTHR43722:SF1">
    <property type="entry name" value="PROLINE IMINOPEPTIDASE"/>
    <property type="match status" value="1"/>
</dbReference>
<accession>A0A5R8NXC1</accession>
<evidence type="ECO:0000256" key="5">
    <source>
        <dbReference type="ARBA" id="ARBA00022490"/>
    </source>
</evidence>
<dbReference type="NCBIfam" id="TIGR01249">
    <property type="entry name" value="pro_imino_pep_1"/>
    <property type="match status" value="1"/>
</dbReference>
<evidence type="ECO:0000256" key="4">
    <source>
        <dbReference type="ARBA" id="ARBA00022438"/>
    </source>
</evidence>
<dbReference type="GO" id="GO:0004177">
    <property type="term" value="F:aminopeptidase activity"/>
    <property type="evidence" value="ECO:0007669"/>
    <property type="project" value="UniProtKB-UniRule"/>
</dbReference>
<dbReference type="PANTHER" id="PTHR43722">
    <property type="entry name" value="PROLINE IMINOPEPTIDASE"/>
    <property type="match status" value="1"/>
</dbReference>
<dbReference type="AlphaFoldDB" id="A0A5R8NXC1"/>
<proteinExistence type="inferred from homology"/>
<evidence type="ECO:0000256" key="7">
    <source>
        <dbReference type="ARBA" id="ARBA00022801"/>
    </source>
</evidence>
<evidence type="ECO:0000313" key="13">
    <source>
        <dbReference type="Proteomes" id="UP000306378"/>
    </source>
</evidence>
<keyword evidence="5 8" id="KW-0963">Cytoplasm</keyword>
<comment type="caution">
    <text evidence="12">The sequence shown here is derived from an EMBL/GenBank/DDBJ whole genome shotgun (WGS) entry which is preliminary data.</text>
</comment>
<evidence type="ECO:0000256" key="9">
    <source>
        <dbReference type="PIRSR" id="PIRSR006431-1"/>
    </source>
</evidence>
<reference evidence="12 13" key="1">
    <citation type="submission" date="2019-05" db="EMBL/GenBank/DDBJ databases">
        <title>Genomes sequences of two Nocardia cyriacigeorgica environmental isolates, type strains Nocardia asteroides ATCC 19247 and Nocardia cyriacigeorgica DSM 44484.</title>
        <authorList>
            <person name="Vautrin F."/>
            <person name="Bergeron E."/>
            <person name="Dubost A."/>
            <person name="Abrouk D."/>
            <person name="Rodriguez Nava V."/>
            <person name="Pujic P."/>
        </authorList>
    </citation>
    <scope>NUCLEOTIDE SEQUENCE [LARGE SCALE GENOMIC DNA]</scope>
    <source>
        <strain evidence="12 13">EML 446</strain>
    </source>
</reference>
<gene>
    <name evidence="12" type="primary">pip</name>
    <name evidence="12" type="ORF">FEK34_04170</name>
</gene>
<keyword evidence="7 8" id="KW-0378">Hydrolase</keyword>
<dbReference type="Proteomes" id="UP000306378">
    <property type="component" value="Unassembled WGS sequence"/>
</dbReference>
<dbReference type="EMBL" id="VBUT01000002">
    <property type="protein sequence ID" value="TLF80891.1"/>
    <property type="molecule type" value="Genomic_DNA"/>
</dbReference>
<dbReference type="Gene3D" id="3.40.50.1820">
    <property type="entry name" value="alpha/beta hydrolase"/>
    <property type="match status" value="1"/>
</dbReference>
<keyword evidence="6 8" id="KW-0645">Protease</keyword>
<evidence type="ECO:0000256" key="6">
    <source>
        <dbReference type="ARBA" id="ARBA00022670"/>
    </source>
</evidence>
<evidence type="ECO:0000259" key="11">
    <source>
        <dbReference type="Pfam" id="PF00561"/>
    </source>
</evidence>
<evidence type="ECO:0000313" key="12">
    <source>
        <dbReference type="EMBL" id="TLF80891.1"/>
    </source>
</evidence>
<comment type="subcellular location">
    <subcellularLocation>
        <location evidence="2 8">Cytoplasm</location>
    </subcellularLocation>
</comment>
<dbReference type="InterPro" id="IPR002410">
    <property type="entry name" value="Peptidase_S33"/>
</dbReference>
<keyword evidence="4 8" id="KW-0031">Aminopeptidase</keyword>
<dbReference type="GO" id="GO:0006508">
    <property type="term" value="P:proteolysis"/>
    <property type="evidence" value="ECO:0007669"/>
    <property type="project" value="UniProtKB-KW"/>
</dbReference>
<name>A0A5R8NXC1_9NOCA</name>
<dbReference type="InterPro" id="IPR005944">
    <property type="entry name" value="Pro_iminopeptidase"/>
</dbReference>
<evidence type="ECO:0000256" key="10">
    <source>
        <dbReference type="RuleBase" id="RU003421"/>
    </source>
</evidence>
<feature type="active site" evidence="9">
    <location>
        <position position="277"/>
    </location>
</feature>
<evidence type="ECO:0000256" key="1">
    <source>
        <dbReference type="ARBA" id="ARBA00001585"/>
    </source>
</evidence>
<evidence type="ECO:0000256" key="8">
    <source>
        <dbReference type="PIRNR" id="PIRNR006431"/>
    </source>
</evidence>
<dbReference type="EC" id="3.4.11.5" evidence="8 10"/>
<dbReference type="PRINTS" id="PR00793">
    <property type="entry name" value="PROAMNOPTASE"/>
</dbReference>
<evidence type="ECO:0000256" key="2">
    <source>
        <dbReference type="ARBA" id="ARBA00004496"/>
    </source>
</evidence>
<dbReference type="Pfam" id="PF00561">
    <property type="entry name" value="Abhydrolase_1"/>
    <property type="match status" value="1"/>
</dbReference>
<organism evidence="12 13">
    <name type="scientific">Nocardia cyriacigeorgica</name>
    <dbReference type="NCBI Taxonomy" id="135487"/>
    <lineage>
        <taxon>Bacteria</taxon>
        <taxon>Bacillati</taxon>
        <taxon>Actinomycetota</taxon>
        <taxon>Actinomycetes</taxon>
        <taxon>Mycobacteriales</taxon>
        <taxon>Nocardiaceae</taxon>
        <taxon>Nocardia</taxon>
    </lineage>
</organism>
<dbReference type="SUPFAM" id="SSF53474">
    <property type="entry name" value="alpha/beta-Hydrolases"/>
    <property type="match status" value="1"/>
</dbReference>
<protein>
    <recommendedName>
        <fullName evidence="8 10">Proline iminopeptidase</fullName>
        <shortName evidence="8">PIP</shortName>
        <ecNumber evidence="8 10">3.4.11.5</ecNumber>
    </recommendedName>
    <alternativeName>
        <fullName evidence="8">Prolyl aminopeptidase</fullName>
    </alternativeName>
</protein>
<dbReference type="PIRSF" id="PIRSF006431">
    <property type="entry name" value="Pept_S33"/>
    <property type="match status" value="1"/>
</dbReference>
<feature type="active site" description="Proton donor" evidence="9">
    <location>
        <position position="305"/>
    </location>
</feature>
<feature type="domain" description="AB hydrolase-1" evidence="11">
    <location>
        <begin position="41"/>
        <end position="306"/>
    </location>
</feature>
<dbReference type="InterPro" id="IPR029058">
    <property type="entry name" value="AB_hydrolase_fold"/>
</dbReference>
<dbReference type="GO" id="GO:0005737">
    <property type="term" value="C:cytoplasm"/>
    <property type="evidence" value="ECO:0007669"/>
    <property type="project" value="UniProtKB-SubCell"/>
</dbReference>
<dbReference type="InterPro" id="IPR000073">
    <property type="entry name" value="AB_hydrolase_1"/>
</dbReference>
<comment type="catalytic activity">
    <reaction evidence="1 8 10">
        <text>Release of N-terminal proline from a peptide.</text>
        <dbReference type="EC" id="3.4.11.5"/>
    </reaction>
</comment>
<sequence length="324" mass="35711">MDSKPSQVQTFPVLEPYASGLLDVGDGNRIHWQTSGNPQGKPVVVVHGGPGAGGGGSRKSAFDPQIYRIVRFDQRGCGQSLPNAADPRVSLAVNTTEHLIADMERLRTHLGIDRWMLFGGSWGSTLSLAYAQRFPERVTEIVLVSVTMTRRAEVDWLYRGVGLLLPREWERFRDGVPAADRDGDLVAAYSRLFDHPDRQVRLDAARRWCEWEDAVIAHETTGSPGQYSAKSESAMLTFTRICAHYFAHAAWLPDGQLLREAHRLAGIPAVLIHGKLDLSTPLRTAWELAKVWPDAELQVIDDSGHTGSPAMGEAVLSAIARFGR</sequence>
<feature type="active site" description="Nucleophile" evidence="9">
    <location>
        <position position="121"/>
    </location>
</feature>
<dbReference type="PRINTS" id="PR00111">
    <property type="entry name" value="ABHYDROLASE"/>
</dbReference>